<evidence type="ECO:0000256" key="1">
    <source>
        <dbReference type="SAM" id="Phobius"/>
    </source>
</evidence>
<evidence type="ECO:0008006" key="4">
    <source>
        <dbReference type="Google" id="ProtNLM"/>
    </source>
</evidence>
<name>A0ABD0J939_9CAEN</name>
<dbReference type="AlphaFoldDB" id="A0ABD0J939"/>
<sequence>MADTKDSEDTIVTETKIVGVTESGIIRKRSVKRRISRDDSHKDRKYGHDKDEYAKIVEKVLADRAISSAMEVLQERWRMIMYMHDDCMELVKQWEEQRSVKQQTKRKRRLLLLSFIAAPVVLIVFTWLLARWWW</sequence>
<dbReference type="EMBL" id="JACVVK020000553">
    <property type="protein sequence ID" value="KAK7466623.1"/>
    <property type="molecule type" value="Genomic_DNA"/>
</dbReference>
<evidence type="ECO:0000313" key="2">
    <source>
        <dbReference type="EMBL" id="KAK7466623.1"/>
    </source>
</evidence>
<feature type="transmembrane region" description="Helical" evidence="1">
    <location>
        <begin position="110"/>
        <end position="130"/>
    </location>
</feature>
<dbReference type="Proteomes" id="UP001519460">
    <property type="component" value="Unassembled WGS sequence"/>
</dbReference>
<reference evidence="2 3" key="1">
    <citation type="journal article" date="2023" name="Sci. Data">
        <title>Genome assembly of the Korean intertidal mud-creeper Batillaria attramentaria.</title>
        <authorList>
            <person name="Patra A.K."/>
            <person name="Ho P.T."/>
            <person name="Jun S."/>
            <person name="Lee S.J."/>
            <person name="Kim Y."/>
            <person name="Won Y.J."/>
        </authorList>
    </citation>
    <scope>NUCLEOTIDE SEQUENCE [LARGE SCALE GENOMIC DNA]</scope>
    <source>
        <strain evidence="2">Wonlab-2016</strain>
    </source>
</reference>
<protein>
    <recommendedName>
        <fullName evidence="4">Transmembrane protein</fullName>
    </recommendedName>
</protein>
<evidence type="ECO:0000313" key="3">
    <source>
        <dbReference type="Proteomes" id="UP001519460"/>
    </source>
</evidence>
<organism evidence="2 3">
    <name type="scientific">Batillaria attramentaria</name>
    <dbReference type="NCBI Taxonomy" id="370345"/>
    <lineage>
        <taxon>Eukaryota</taxon>
        <taxon>Metazoa</taxon>
        <taxon>Spiralia</taxon>
        <taxon>Lophotrochozoa</taxon>
        <taxon>Mollusca</taxon>
        <taxon>Gastropoda</taxon>
        <taxon>Caenogastropoda</taxon>
        <taxon>Sorbeoconcha</taxon>
        <taxon>Cerithioidea</taxon>
        <taxon>Batillariidae</taxon>
        <taxon>Batillaria</taxon>
    </lineage>
</organism>
<keyword evidence="1" id="KW-1133">Transmembrane helix</keyword>
<comment type="caution">
    <text evidence="2">The sequence shown here is derived from an EMBL/GenBank/DDBJ whole genome shotgun (WGS) entry which is preliminary data.</text>
</comment>
<proteinExistence type="predicted"/>
<accession>A0ABD0J939</accession>
<keyword evidence="1" id="KW-0472">Membrane</keyword>
<gene>
    <name evidence="2" type="ORF">BaRGS_00037280</name>
</gene>
<keyword evidence="1" id="KW-0812">Transmembrane</keyword>
<keyword evidence="3" id="KW-1185">Reference proteome</keyword>